<evidence type="ECO:0000256" key="2">
    <source>
        <dbReference type="SAM" id="MobiDB-lite"/>
    </source>
</evidence>
<dbReference type="PANTHER" id="PTHR35841">
    <property type="entry name" value="PHOSPHONATES-BINDING PERIPLASMIC PROTEIN"/>
    <property type="match status" value="1"/>
</dbReference>
<dbReference type="AlphaFoldDB" id="F8DD16"/>
<feature type="region of interest" description="Disordered" evidence="2">
    <location>
        <begin position="25"/>
        <end position="49"/>
    </location>
</feature>
<dbReference type="GO" id="GO:0043190">
    <property type="term" value="C:ATP-binding cassette (ABC) transporter complex"/>
    <property type="evidence" value="ECO:0007669"/>
    <property type="project" value="InterPro"/>
</dbReference>
<proteinExistence type="predicted"/>
<dbReference type="GO" id="GO:0055085">
    <property type="term" value="P:transmembrane transport"/>
    <property type="evidence" value="ECO:0007669"/>
    <property type="project" value="InterPro"/>
</dbReference>
<dbReference type="Proteomes" id="UP000006794">
    <property type="component" value="Chromosome"/>
</dbReference>
<keyword evidence="4" id="KW-1185">Reference proteome</keyword>
<dbReference type="KEGG" id="hxa:Halxa_3884"/>
<dbReference type="Gene3D" id="3.40.190.10">
    <property type="entry name" value="Periplasmic binding protein-like II"/>
    <property type="match status" value="2"/>
</dbReference>
<dbReference type="OrthoDB" id="252027at2157"/>
<dbReference type="PANTHER" id="PTHR35841:SF1">
    <property type="entry name" value="PHOSPHONATES-BINDING PERIPLASMIC PROTEIN"/>
    <property type="match status" value="1"/>
</dbReference>
<dbReference type="eggNOG" id="arCOG01805">
    <property type="taxonomic scope" value="Archaea"/>
</dbReference>
<evidence type="ECO:0000256" key="1">
    <source>
        <dbReference type="ARBA" id="ARBA00022729"/>
    </source>
</evidence>
<dbReference type="EMBL" id="CP002839">
    <property type="protein sequence ID" value="AEH38489.1"/>
    <property type="molecule type" value="Genomic_DNA"/>
</dbReference>
<evidence type="ECO:0000313" key="4">
    <source>
        <dbReference type="Proteomes" id="UP000006794"/>
    </source>
</evidence>
<dbReference type="PROSITE" id="PS51257">
    <property type="entry name" value="PROKAR_LIPOPROTEIN"/>
    <property type="match status" value="1"/>
</dbReference>
<keyword evidence="1" id="KW-0732">Signal</keyword>
<dbReference type="HOGENOM" id="CLU_051472_1_0_2"/>
<reference evidence="3 4" key="1">
    <citation type="journal article" date="2012" name="Stand. Genomic Sci.">
        <title>Complete genome sequence of Halopiger xanaduensis type strain (SH-6(T)).</title>
        <authorList>
            <person name="Anderson I."/>
            <person name="Tindall B.J."/>
            <person name="Rohde M."/>
            <person name="Lucas S."/>
            <person name="Han J."/>
            <person name="Lapidus A."/>
            <person name="Cheng J.F."/>
            <person name="Goodwin L."/>
            <person name="Pitluck S."/>
            <person name="Peters L."/>
            <person name="Pati A."/>
            <person name="Mikhailova N."/>
            <person name="Pagani I."/>
            <person name="Teshima H."/>
            <person name="Han C."/>
            <person name="Tapia R."/>
            <person name="Land M."/>
            <person name="Woyke T."/>
            <person name="Klenk H.P."/>
            <person name="Kyrpides N."/>
            <person name="Ivanova N."/>
        </authorList>
    </citation>
    <scope>NUCLEOTIDE SEQUENCE [LARGE SCALE GENOMIC DNA]</scope>
    <source>
        <strain evidence="4">DSM 18323 / JCM 14033 / SH-6</strain>
    </source>
</reference>
<evidence type="ECO:0000313" key="3">
    <source>
        <dbReference type="EMBL" id="AEH38489.1"/>
    </source>
</evidence>
<dbReference type="SUPFAM" id="SSF53850">
    <property type="entry name" value="Periplasmic binding protein-like II"/>
    <property type="match status" value="1"/>
</dbReference>
<name>F8DD16_HALXS</name>
<dbReference type="Pfam" id="PF12974">
    <property type="entry name" value="Phosphonate-bd"/>
    <property type="match status" value="1"/>
</dbReference>
<feature type="compositionally biased region" description="Gly residues" evidence="2">
    <location>
        <begin position="31"/>
        <end position="40"/>
    </location>
</feature>
<organism evidence="3 4">
    <name type="scientific">Halopiger xanaduensis (strain DSM 18323 / JCM 14033 / SH-6)</name>
    <dbReference type="NCBI Taxonomy" id="797210"/>
    <lineage>
        <taxon>Archaea</taxon>
        <taxon>Methanobacteriati</taxon>
        <taxon>Methanobacteriota</taxon>
        <taxon>Stenosarchaea group</taxon>
        <taxon>Halobacteria</taxon>
        <taxon>Halobacteriales</taxon>
        <taxon>Natrialbaceae</taxon>
        <taxon>Halopiger</taxon>
    </lineage>
</organism>
<dbReference type="InterPro" id="IPR005770">
    <property type="entry name" value="PhnD"/>
</dbReference>
<dbReference type="NCBIfam" id="TIGR01098">
    <property type="entry name" value="3A0109s03R"/>
    <property type="match status" value="1"/>
</dbReference>
<feature type="region of interest" description="Disordered" evidence="2">
    <location>
        <begin position="88"/>
        <end position="107"/>
    </location>
</feature>
<gene>
    <name evidence="3" type="ordered locus">Halxa_3884</name>
</gene>
<sequence length="383" mass="42200">MSKYYADRRTVLTSSAATIVAGLAGCTSSDGSGGNGGDGSGDPMLADGDEFEFATPNWEENNYLASPLIDAGYERGSTEDLENMGDREVDEVPHGQPVQETPENESEWLDPDTLVFTESPSEDVQGRYEEDFEAIFDRIREETGKEVEYNKVDNYAASVEAMRSERAHIANFSTGTTAFAVNLCGAVPFAVGIGSDGAFGYRLFATTRADADDIQSVEDFARDDVTMAHAEPASNSGHQAPSALFDQEFDVTPEEDYEVEFSGGHSQTTRGIANGDYDAGPICSTCMKDTVEGDSSLEFDDFKIVWASNPFPNGPIAYRYNLHPDIIEGIKAAWLETDFSGTAYAERTDYTEFVPIEYRRHWYDIMVIQRYNDVEYEQGSLSE</sequence>
<dbReference type="STRING" id="797210.Halxa_3884"/>
<accession>F8DD16</accession>
<protein>
    <submittedName>
        <fullName evidence="3">Phosphonate ABC transporter, periplasmic phosphonate-binding protein</fullName>
    </submittedName>
</protein>